<organism evidence="1">
    <name type="scientific">mine drainage metagenome</name>
    <dbReference type="NCBI Taxonomy" id="410659"/>
    <lineage>
        <taxon>unclassified sequences</taxon>
        <taxon>metagenomes</taxon>
        <taxon>ecological metagenomes</taxon>
    </lineage>
</organism>
<dbReference type="AlphaFoldDB" id="A0A1J5PX19"/>
<evidence type="ECO:0000313" key="1">
    <source>
        <dbReference type="EMBL" id="OIQ76030.1"/>
    </source>
</evidence>
<comment type="caution">
    <text evidence="1">The sequence shown here is derived from an EMBL/GenBank/DDBJ whole genome shotgun (WGS) entry which is preliminary data.</text>
</comment>
<dbReference type="EMBL" id="MLJW01001985">
    <property type="protein sequence ID" value="OIQ76030.1"/>
    <property type="molecule type" value="Genomic_DNA"/>
</dbReference>
<name>A0A1J5PX19_9ZZZZ</name>
<gene>
    <name evidence="1" type="ORF">GALL_422920</name>
</gene>
<proteinExistence type="predicted"/>
<reference evidence="1" key="1">
    <citation type="submission" date="2016-10" db="EMBL/GenBank/DDBJ databases">
        <title>Sequence of Gallionella enrichment culture.</title>
        <authorList>
            <person name="Poehlein A."/>
            <person name="Muehling M."/>
            <person name="Daniel R."/>
        </authorList>
    </citation>
    <scope>NUCLEOTIDE SEQUENCE</scope>
</reference>
<protein>
    <submittedName>
        <fullName evidence="1">Uncharacterized protein</fullName>
    </submittedName>
</protein>
<sequence>MTVTTSPDRTTIPAARSCAAVSSESWLPPETTVGTSLGAADAKVSMQYFSTAVPSIVESPALRMMFAPDSVAASWMSGAMPTLQ</sequence>
<accession>A0A1J5PX19</accession>